<dbReference type="Pfam" id="PF01694">
    <property type="entry name" value="Rhomboid"/>
    <property type="match status" value="1"/>
</dbReference>
<dbReference type="InterPro" id="IPR035952">
    <property type="entry name" value="Rhomboid-like_sf"/>
</dbReference>
<dbReference type="PANTHER" id="PTHR43066">
    <property type="entry name" value="RHOMBOID-RELATED PROTEIN"/>
    <property type="match status" value="1"/>
</dbReference>
<keyword evidence="8" id="KW-0645">Protease</keyword>
<dbReference type="OrthoDB" id="169619at2157"/>
<comment type="caution">
    <text evidence="8">The sequence shown here is derived from an EMBL/GenBank/DDBJ whole genome shotgun (WGS) entry which is preliminary data.</text>
</comment>
<reference evidence="8 9" key="1">
    <citation type="submission" date="2018-09" db="EMBL/GenBank/DDBJ databases">
        <title>Genomic Encyclopedia of Archaeal and Bacterial Type Strains, Phase II (KMG-II): from individual species to whole genera.</title>
        <authorList>
            <person name="Goeker M."/>
        </authorList>
    </citation>
    <scope>NUCLEOTIDE SEQUENCE [LARGE SCALE GENOMIC DNA]</scope>
    <source>
        <strain evidence="8 9">DSM 13151</strain>
    </source>
</reference>
<keyword evidence="3 6" id="KW-1133">Transmembrane helix</keyword>
<dbReference type="InterPro" id="IPR022764">
    <property type="entry name" value="Peptidase_S54_rhomboid_dom"/>
</dbReference>
<evidence type="ECO:0000259" key="7">
    <source>
        <dbReference type="Pfam" id="PF01694"/>
    </source>
</evidence>
<feature type="transmembrane region" description="Helical" evidence="6">
    <location>
        <begin position="175"/>
        <end position="197"/>
    </location>
</feature>
<evidence type="ECO:0000256" key="3">
    <source>
        <dbReference type="ARBA" id="ARBA00022989"/>
    </source>
</evidence>
<dbReference type="Proteomes" id="UP000283805">
    <property type="component" value="Unassembled WGS sequence"/>
</dbReference>
<organism evidence="8 9">
    <name type="scientific">Halopiger aswanensis</name>
    <dbReference type="NCBI Taxonomy" id="148449"/>
    <lineage>
        <taxon>Archaea</taxon>
        <taxon>Methanobacteriati</taxon>
        <taxon>Methanobacteriota</taxon>
        <taxon>Stenosarchaea group</taxon>
        <taxon>Halobacteria</taxon>
        <taxon>Halobacteriales</taxon>
        <taxon>Natrialbaceae</taxon>
        <taxon>Halopiger</taxon>
    </lineage>
</organism>
<proteinExistence type="predicted"/>
<dbReference type="AlphaFoldDB" id="A0A419WJ59"/>
<feature type="transmembrane region" description="Helical" evidence="6">
    <location>
        <begin position="114"/>
        <end position="136"/>
    </location>
</feature>
<evidence type="ECO:0000313" key="8">
    <source>
        <dbReference type="EMBL" id="RKD95491.1"/>
    </source>
</evidence>
<feature type="region of interest" description="Disordered" evidence="5">
    <location>
        <begin position="1"/>
        <end position="29"/>
    </location>
</feature>
<protein>
    <submittedName>
        <fullName evidence="8">Membrane associated rhomboid family serine protease</fullName>
    </submittedName>
</protein>
<dbReference type="GO" id="GO:0006508">
    <property type="term" value="P:proteolysis"/>
    <property type="evidence" value="ECO:0007669"/>
    <property type="project" value="UniProtKB-KW"/>
</dbReference>
<evidence type="ECO:0000313" key="9">
    <source>
        <dbReference type="Proteomes" id="UP000283805"/>
    </source>
</evidence>
<comment type="subcellular location">
    <subcellularLocation>
        <location evidence="1">Membrane</location>
        <topology evidence="1">Multi-pass membrane protein</topology>
    </subcellularLocation>
</comment>
<dbReference type="GO" id="GO:0004252">
    <property type="term" value="F:serine-type endopeptidase activity"/>
    <property type="evidence" value="ECO:0007669"/>
    <property type="project" value="InterPro"/>
</dbReference>
<dbReference type="RefSeq" id="WP_120244757.1">
    <property type="nucleotide sequence ID" value="NZ_RAPO01000002.1"/>
</dbReference>
<evidence type="ECO:0000256" key="5">
    <source>
        <dbReference type="SAM" id="MobiDB-lite"/>
    </source>
</evidence>
<name>A0A419WJ59_9EURY</name>
<keyword evidence="4 6" id="KW-0472">Membrane</keyword>
<evidence type="ECO:0000256" key="2">
    <source>
        <dbReference type="ARBA" id="ARBA00022692"/>
    </source>
</evidence>
<keyword evidence="9" id="KW-1185">Reference proteome</keyword>
<evidence type="ECO:0000256" key="4">
    <source>
        <dbReference type="ARBA" id="ARBA00023136"/>
    </source>
</evidence>
<gene>
    <name evidence="8" type="ORF">ATJ93_2347</name>
</gene>
<dbReference type="PANTHER" id="PTHR43066:SF11">
    <property type="entry name" value="PEPTIDASE S54 RHOMBOID DOMAIN-CONTAINING PROTEIN"/>
    <property type="match status" value="1"/>
</dbReference>
<feature type="domain" description="Peptidase S54 rhomboid" evidence="7">
    <location>
        <begin position="71"/>
        <end position="221"/>
    </location>
</feature>
<evidence type="ECO:0000256" key="6">
    <source>
        <dbReference type="SAM" id="Phobius"/>
    </source>
</evidence>
<keyword evidence="2 6" id="KW-0812">Transmembrane</keyword>
<dbReference type="EMBL" id="RAPO01000002">
    <property type="protein sequence ID" value="RKD95491.1"/>
    <property type="molecule type" value="Genomic_DNA"/>
</dbReference>
<accession>A0A419WJ59</accession>
<keyword evidence="8" id="KW-0378">Hydrolase</keyword>
<feature type="transmembrane region" description="Helical" evidence="6">
    <location>
        <begin position="84"/>
        <end position="102"/>
    </location>
</feature>
<evidence type="ECO:0000256" key="1">
    <source>
        <dbReference type="ARBA" id="ARBA00004141"/>
    </source>
</evidence>
<sequence length="236" mass="24055">MANRPRSRSRADSRSGLAPDATDGPPSGSSSPIVELLGIFVLVFVLQTVTALIGVGVMAGLFVLAPPLTTNPWTIVTSVYAHGGLGHLVSNSVALVVFGWPVARATTRLRFHVFFAVTGAIAGVSQIVLSGAFAGLPFVGDWFAVRPVLGASGAVFALLGYLIASNRLSTGLASFVDVPDWVSALVFLGLAVAVTLATAAPGVALLAHFAGFLVGLVAGRLRVLQVGSRAGNGPTV</sequence>
<feature type="transmembrane region" description="Helical" evidence="6">
    <location>
        <begin position="36"/>
        <end position="64"/>
    </location>
</feature>
<dbReference type="GO" id="GO:0016020">
    <property type="term" value="C:membrane"/>
    <property type="evidence" value="ECO:0007669"/>
    <property type="project" value="UniProtKB-SubCell"/>
</dbReference>
<dbReference type="Gene3D" id="1.20.1540.10">
    <property type="entry name" value="Rhomboid-like"/>
    <property type="match status" value="1"/>
</dbReference>
<feature type="transmembrane region" description="Helical" evidence="6">
    <location>
        <begin position="142"/>
        <end position="163"/>
    </location>
</feature>
<dbReference type="SUPFAM" id="SSF144091">
    <property type="entry name" value="Rhomboid-like"/>
    <property type="match status" value="1"/>
</dbReference>